<dbReference type="OrthoDB" id="448455at2759"/>
<keyword evidence="1" id="KW-0677">Repeat</keyword>
<feature type="chain" id="PRO_5019419062" description="Nephrocystin 3-like N-terminal domain-containing protein" evidence="2">
    <location>
        <begin position="22"/>
        <end position="352"/>
    </location>
</feature>
<name>A0A409XC55_PSICY</name>
<keyword evidence="2" id="KW-0732">Signal</keyword>
<proteinExistence type="predicted"/>
<dbReference type="Gene3D" id="3.40.50.300">
    <property type="entry name" value="P-loop containing nucleotide triphosphate hydrolases"/>
    <property type="match status" value="1"/>
</dbReference>
<feature type="signal peptide" evidence="2">
    <location>
        <begin position="1"/>
        <end position="21"/>
    </location>
</feature>
<reference evidence="4 5" key="1">
    <citation type="journal article" date="2018" name="Evol. Lett.">
        <title>Horizontal gene cluster transfer increased hallucinogenic mushroom diversity.</title>
        <authorList>
            <person name="Reynolds H.T."/>
            <person name="Vijayakumar V."/>
            <person name="Gluck-Thaler E."/>
            <person name="Korotkin H.B."/>
            <person name="Matheny P.B."/>
            <person name="Slot J.C."/>
        </authorList>
    </citation>
    <scope>NUCLEOTIDE SEQUENCE [LARGE SCALE GENOMIC DNA]</scope>
    <source>
        <strain evidence="4 5">2631</strain>
    </source>
</reference>
<dbReference type="EMBL" id="NHYD01002127">
    <property type="protein sequence ID" value="PPQ88247.1"/>
    <property type="molecule type" value="Genomic_DNA"/>
</dbReference>
<dbReference type="InterPro" id="IPR027417">
    <property type="entry name" value="P-loop_NTPase"/>
</dbReference>
<evidence type="ECO:0000313" key="5">
    <source>
        <dbReference type="Proteomes" id="UP000283269"/>
    </source>
</evidence>
<dbReference type="PANTHER" id="PTHR10039">
    <property type="entry name" value="AMELOGENIN"/>
    <property type="match status" value="1"/>
</dbReference>
<dbReference type="PANTHER" id="PTHR10039:SF15">
    <property type="entry name" value="NACHT DOMAIN-CONTAINING PROTEIN"/>
    <property type="match status" value="1"/>
</dbReference>
<evidence type="ECO:0000313" key="4">
    <source>
        <dbReference type="EMBL" id="PPQ88247.1"/>
    </source>
</evidence>
<organism evidence="4 5">
    <name type="scientific">Psilocybe cyanescens</name>
    <dbReference type="NCBI Taxonomy" id="93625"/>
    <lineage>
        <taxon>Eukaryota</taxon>
        <taxon>Fungi</taxon>
        <taxon>Dikarya</taxon>
        <taxon>Basidiomycota</taxon>
        <taxon>Agaricomycotina</taxon>
        <taxon>Agaricomycetes</taxon>
        <taxon>Agaricomycetidae</taxon>
        <taxon>Agaricales</taxon>
        <taxon>Agaricineae</taxon>
        <taxon>Strophariaceae</taxon>
        <taxon>Psilocybe</taxon>
    </lineage>
</organism>
<feature type="non-terminal residue" evidence="4">
    <location>
        <position position="1"/>
    </location>
</feature>
<dbReference type="AlphaFoldDB" id="A0A409XC55"/>
<keyword evidence="5" id="KW-1185">Reference proteome</keyword>
<dbReference type="Pfam" id="PF24883">
    <property type="entry name" value="NPHP3_N"/>
    <property type="match status" value="1"/>
</dbReference>
<dbReference type="Proteomes" id="UP000283269">
    <property type="component" value="Unassembled WGS sequence"/>
</dbReference>
<evidence type="ECO:0000256" key="1">
    <source>
        <dbReference type="ARBA" id="ARBA00022737"/>
    </source>
</evidence>
<accession>A0A409XC55</accession>
<dbReference type="STRING" id="93625.A0A409XC55"/>
<evidence type="ECO:0000259" key="3">
    <source>
        <dbReference type="Pfam" id="PF24883"/>
    </source>
</evidence>
<dbReference type="SUPFAM" id="SSF52540">
    <property type="entry name" value="P-loop containing nucleoside triphosphate hydrolases"/>
    <property type="match status" value="1"/>
</dbReference>
<comment type="caution">
    <text evidence="4">The sequence shown here is derived from an EMBL/GenBank/DDBJ whole genome shotgun (WGS) entry which is preliminary data.</text>
</comment>
<sequence>PCSFFVAFILTSITYLQLIFARYPLYTCENLPPTWPPNPQKRDEVCEEHRYMIATLIDLSFGGVDIRNVVKDNTIEHSMVNTAGRDVIVHERHPDPIDKLRMIANWLTPINFRTIHRDTLSKRTLGTGTWLIDNPKFQEWLCKNDRCLVITGIPGAGKTVLSSIVIEYLENLHSEENNNAVVFMYCRHDDTYTVTDFLASLVKQLVEEHHDRPSIFQAVNDMHDAHRKKETCPSEIDLLGLLQQLFTSFKKVFIILDAFDEASYNVRSHLLAKLLSLKAVLLVTSRPLGLGLSKTLPPDAVHINIGAQTLSDIQLFVRNEVKTNSDILDLVGDDDLCMSKVCTKIEENSKEM</sequence>
<dbReference type="InParanoid" id="A0A409XC55"/>
<protein>
    <recommendedName>
        <fullName evidence="3">Nephrocystin 3-like N-terminal domain-containing protein</fullName>
    </recommendedName>
</protein>
<gene>
    <name evidence="4" type="ORF">CVT25_005299</name>
</gene>
<feature type="domain" description="Nephrocystin 3-like N-terminal" evidence="3">
    <location>
        <begin position="126"/>
        <end position="286"/>
    </location>
</feature>
<dbReference type="InterPro" id="IPR056884">
    <property type="entry name" value="NPHP3-like_N"/>
</dbReference>
<evidence type="ECO:0000256" key="2">
    <source>
        <dbReference type="SAM" id="SignalP"/>
    </source>
</evidence>